<dbReference type="InterPro" id="IPR024344">
    <property type="entry name" value="MDMPI_metal-binding"/>
</dbReference>
<keyword evidence="4" id="KW-1185">Reference proteome</keyword>
<feature type="domain" description="Mycothiol-dependent maleylpyruvate isomerase metal-binding" evidence="2">
    <location>
        <begin position="30"/>
        <end position="158"/>
    </location>
</feature>
<dbReference type="SUPFAM" id="SSF55718">
    <property type="entry name" value="SCP-like"/>
    <property type="match status" value="1"/>
</dbReference>
<evidence type="ECO:0000256" key="1">
    <source>
        <dbReference type="SAM" id="MobiDB-lite"/>
    </source>
</evidence>
<keyword evidence="3" id="KW-0413">Isomerase</keyword>
<dbReference type="RefSeq" id="WP_344335758.1">
    <property type="nucleotide sequence ID" value="NZ_BAAAPZ010000003.1"/>
</dbReference>
<organism evidence="3 4">
    <name type="scientific">Brevibacterium salitolerans</name>
    <dbReference type="NCBI Taxonomy" id="1403566"/>
    <lineage>
        <taxon>Bacteria</taxon>
        <taxon>Bacillati</taxon>
        <taxon>Actinomycetota</taxon>
        <taxon>Actinomycetes</taxon>
        <taxon>Micrococcales</taxon>
        <taxon>Brevibacteriaceae</taxon>
        <taxon>Brevibacterium</taxon>
    </lineage>
</organism>
<dbReference type="Gene3D" id="3.30.1050.20">
    <property type="match status" value="1"/>
</dbReference>
<dbReference type="Gene3D" id="1.20.120.450">
    <property type="entry name" value="dinb family like domain"/>
    <property type="match status" value="1"/>
</dbReference>
<dbReference type="SUPFAM" id="SSF109854">
    <property type="entry name" value="DinB/YfiT-like putative metalloenzymes"/>
    <property type="match status" value="1"/>
</dbReference>
<dbReference type="GO" id="GO:0016853">
    <property type="term" value="F:isomerase activity"/>
    <property type="evidence" value="ECO:0007669"/>
    <property type="project" value="UniProtKB-KW"/>
</dbReference>
<feature type="region of interest" description="Disordered" evidence="1">
    <location>
        <begin position="261"/>
        <end position="290"/>
    </location>
</feature>
<proteinExistence type="predicted"/>
<evidence type="ECO:0000313" key="3">
    <source>
        <dbReference type="EMBL" id="GAA2092203.1"/>
    </source>
</evidence>
<dbReference type="InterPro" id="IPR034660">
    <property type="entry name" value="DinB/YfiT-like"/>
</dbReference>
<comment type="caution">
    <text evidence="3">The sequence shown here is derived from an EMBL/GenBank/DDBJ whole genome shotgun (WGS) entry which is preliminary data.</text>
</comment>
<sequence length="290" mass="30841">MTLDAPPPFDAEKLRADLDLCTLGERFYLKTLDQISPAGMAQPSILPGWSRVHVAMHVVHNAEGFMRLLEWARTGTENPMYPSRAERDAQIEESAAHTSGEDAIAIAHEVVAELEGDFARMDDAAWSATVVSGRGDDIRAAEIPWLRAREVFVHALDLGIGATTLDFPAAVVDRLLGDIAPIWEKKGLRTHYVLTLTDRDGDLVIRTGEENPAGASGAGSPAANSSDGGSPADAASPEASEAPVEVSGEAAEVLSYLMGRGWPRSTAERTDKGVGGAGTPRDLPTPPAWL</sequence>
<dbReference type="Proteomes" id="UP001500984">
    <property type="component" value="Unassembled WGS sequence"/>
</dbReference>
<accession>A0ABN2WJR2</accession>
<dbReference type="InterPro" id="IPR017517">
    <property type="entry name" value="Maleyloyr_isom"/>
</dbReference>
<feature type="region of interest" description="Disordered" evidence="1">
    <location>
        <begin position="206"/>
        <end position="247"/>
    </location>
</feature>
<evidence type="ECO:0000259" key="2">
    <source>
        <dbReference type="Pfam" id="PF11716"/>
    </source>
</evidence>
<gene>
    <name evidence="3" type="ORF">GCM10009823_09810</name>
</gene>
<protein>
    <submittedName>
        <fullName evidence="3">Maleylpyruvate isomerase family mycothiol-dependent enzyme</fullName>
    </submittedName>
</protein>
<dbReference type="EMBL" id="BAAAPZ010000003">
    <property type="protein sequence ID" value="GAA2092203.1"/>
    <property type="molecule type" value="Genomic_DNA"/>
</dbReference>
<dbReference type="Pfam" id="PF11716">
    <property type="entry name" value="MDMPI_N"/>
    <property type="match status" value="1"/>
</dbReference>
<dbReference type="InterPro" id="IPR036527">
    <property type="entry name" value="SCP2_sterol-bd_dom_sf"/>
</dbReference>
<feature type="compositionally biased region" description="Low complexity" evidence="1">
    <location>
        <begin position="210"/>
        <end position="247"/>
    </location>
</feature>
<dbReference type="NCBIfam" id="TIGR03083">
    <property type="entry name" value="maleylpyruvate isomerase family mycothiol-dependent enzyme"/>
    <property type="match status" value="1"/>
</dbReference>
<reference evidence="3 4" key="1">
    <citation type="journal article" date="2019" name="Int. J. Syst. Evol. Microbiol.">
        <title>The Global Catalogue of Microorganisms (GCM) 10K type strain sequencing project: providing services to taxonomists for standard genome sequencing and annotation.</title>
        <authorList>
            <consortium name="The Broad Institute Genomics Platform"/>
            <consortium name="The Broad Institute Genome Sequencing Center for Infectious Disease"/>
            <person name="Wu L."/>
            <person name="Ma J."/>
        </authorList>
    </citation>
    <scope>NUCLEOTIDE SEQUENCE [LARGE SCALE GENOMIC DNA]</scope>
    <source>
        <strain evidence="3 4">JCM 15900</strain>
    </source>
</reference>
<evidence type="ECO:0000313" key="4">
    <source>
        <dbReference type="Proteomes" id="UP001500984"/>
    </source>
</evidence>
<name>A0ABN2WJR2_9MICO</name>